<name>A0ABQ6BPD3_9NEIS</name>
<dbReference type="InterPro" id="IPR029044">
    <property type="entry name" value="Nucleotide-diphossugar_trans"/>
</dbReference>
<evidence type="ECO:0000313" key="1">
    <source>
        <dbReference type="EMBL" id="GLS03818.1"/>
    </source>
</evidence>
<reference evidence="2" key="1">
    <citation type="journal article" date="2019" name="Int. J. Syst. Evol. Microbiol.">
        <title>The Global Catalogue of Microorganisms (GCM) 10K type strain sequencing project: providing services to taxonomists for standard genome sequencing and annotation.</title>
        <authorList>
            <consortium name="The Broad Institute Genomics Platform"/>
            <consortium name="The Broad Institute Genome Sequencing Center for Infectious Disease"/>
            <person name="Wu L."/>
            <person name="Ma J."/>
        </authorList>
    </citation>
    <scope>NUCLEOTIDE SEQUENCE [LARGE SCALE GENOMIC DNA]</scope>
    <source>
        <strain evidence="2">NBRC 104970</strain>
    </source>
</reference>
<keyword evidence="2" id="KW-1185">Reference proteome</keyword>
<sequence length="257" mass="29684">MNRRVTVGVVVYKTPICELSALFDQLQHTPEVVQVLVFDNGVSAALRAEVVRRGWVYRTEGRNLGFGSGHNRLIALLGDYPEADLHLLCNPDIGWEENPLPKLIDYLDTNDRVCAVMPDVFSPDGSRQYLAKNTPTPLILFGRRFLPRHWLATQIDQYELRNLAFDQPMVVPIISGCFMLLKTAALYAVSGFDERYFLYLEDYDLCRRLQMKGYEVAIEPRAAILHGHRRSSYSWGRPLWWHIRSALRYFLCQPHRS</sequence>
<proteinExistence type="predicted"/>
<dbReference type="Pfam" id="PF13641">
    <property type="entry name" value="Glyco_tranf_2_3"/>
    <property type="match status" value="1"/>
</dbReference>
<dbReference type="RefSeq" id="WP_083930249.1">
    <property type="nucleotide sequence ID" value="NZ_BSOZ01000009.1"/>
</dbReference>
<dbReference type="Proteomes" id="UP001156836">
    <property type="component" value="Unassembled WGS sequence"/>
</dbReference>
<dbReference type="EMBL" id="BSOZ01000009">
    <property type="protein sequence ID" value="GLS03818.1"/>
    <property type="molecule type" value="Genomic_DNA"/>
</dbReference>
<dbReference type="PANTHER" id="PTHR43179:SF10">
    <property type="entry name" value="GLYCOSYL TRANSFERASE"/>
    <property type="match status" value="1"/>
</dbReference>
<comment type="caution">
    <text evidence="1">The sequence shown here is derived from an EMBL/GenBank/DDBJ whole genome shotgun (WGS) entry which is preliminary data.</text>
</comment>
<organism evidence="1 2">
    <name type="scientific">Chitiniphilus shinanonensis</name>
    <dbReference type="NCBI Taxonomy" id="553088"/>
    <lineage>
        <taxon>Bacteria</taxon>
        <taxon>Pseudomonadati</taxon>
        <taxon>Pseudomonadota</taxon>
        <taxon>Betaproteobacteria</taxon>
        <taxon>Neisseriales</taxon>
        <taxon>Chitinibacteraceae</taxon>
        <taxon>Chitiniphilus</taxon>
    </lineage>
</organism>
<protein>
    <submittedName>
        <fullName evidence="1">Glycosyl transferase family 2</fullName>
    </submittedName>
</protein>
<dbReference type="SUPFAM" id="SSF53448">
    <property type="entry name" value="Nucleotide-diphospho-sugar transferases"/>
    <property type="match status" value="1"/>
</dbReference>
<dbReference type="PANTHER" id="PTHR43179">
    <property type="entry name" value="RHAMNOSYLTRANSFERASE WBBL"/>
    <property type="match status" value="1"/>
</dbReference>
<accession>A0ABQ6BPD3</accession>
<gene>
    <name evidence="1" type="ORF">GCM10007860_09630</name>
</gene>
<evidence type="ECO:0000313" key="2">
    <source>
        <dbReference type="Proteomes" id="UP001156836"/>
    </source>
</evidence>
<keyword evidence="1" id="KW-0808">Transferase</keyword>
<dbReference type="GO" id="GO:0016740">
    <property type="term" value="F:transferase activity"/>
    <property type="evidence" value="ECO:0007669"/>
    <property type="project" value="UniProtKB-KW"/>
</dbReference>
<dbReference type="Gene3D" id="3.90.550.10">
    <property type="entry name" value="Spore Coat Polysaccharide Biosynthesis Protein SpsA, Chain A"/>
    <property type="match status" value="1"/>
</dbReference>